<dbReference type="Proteomes" id="UP000318571">
    <property type="component" value="Chromosome 3"/>
</dbReference>
<dbReference type="OrthoDB" id="1545884at2759"/>
<comment type="similarity">
    <text evidence="1">Belongs to the glyoxalase I family.</text>
</comment>
<dbReference type="EMBL" id="VCGU01000007">
    <property type="protein sequence ID" value="TRY73215.1"/>
    <property type="molecule type" value="Genomic_DNA"/>
</dbReference>
<dbReference type="InterPro" id="IPR037523">
    <property type="entry name" value="VOC_core"/>
</dbReference>
<reference evidence="5 6" key="1">
    <citation type="journal article" date="2018" name="Nat. Ecol. Evol.">
        <title>Genomic signatures of mitonuclear coevolution across populations of Tigriopus californicus.</title>
        <authorList>
            <person name="Barreto F.S."/>
            <person name="Watson E.T."/>
            <person name="Lima T.G."/>
            <person name="Willett C.S."/>
            <person name="Edmands S."/>
            <person name="Li W."/>
            <person name="Burton R.S."/>
        </authorList>
    </citation>
    <scope>NUCLEOTIDE SEQUENCE [LARGE SCALE GENOMIC DNA]</scope>
    <source>
        <strain evidence="5 6">San Diego</strain>
    </source>
</reference>
<evidence type="ECO:0000256" key="2">
    <source>
        <dbReference type="ARBA" id="ARBA00022737"/>
    </source>
</evidence>
<feature type="compositionally biased region" description="Basic and acidic residues" evidence="3">
    <location>
        <begin position="281"/>
        <end position="293"/>
    </location>
</feature>
<evidence type="ECO:0000313" key="6">
    <source>
        <dbReference type="Proteomes" id="UP000318571"/>
    </source>
</evidence>
<dbReference type="Gene3D" id="3.10.180.10">
    <property type="entry name" value="2,3-Dihydroxybiphenyl 1,2-Dioxygenase, domain 1"/>
    <property type="match status" value="2"/>
</dbReference>
<dbReference type="InterPro" id="IPR029068">
    <property type="entry name" value="Glyas_Bleomycin-R_OHBP_Dase"/>
</dbReference>
<protein>
    <recommendedName>
        <fullName evidence="4">VOC domain-containing protein</fullName>
    </recommendedName>
</protein>
<dbReference type="OMA" id="CDAECNG"/>
<sequence length="300" mass="33183">MTSLVKGRALHWVFKIGNRSKTMDFYRNILGMKILRHEEFKEGCEAACNGPYDGQWSKTMVGYGPEDSHFVVELTYNYGIGSYKLGNDFQGITIKSSKAIKQAQEASYPLKDLGNGSFQIQAPDGYPFVIRPEDVADGQDPVEKVSLSSTSIPRSLEFWKDVLNMAEISSDQSKALLQFDDNQAQLELIAQDNIDRGSAYGRIAFAVPADSLPGIQKKVESIGLGEILKPLVELDTPGKASVHVVILSDPDQTEICFVGDEAFRELSQVDPEADNLLNKAMEEDKSGEYFEKKGRTKPSA</sequence>
<feature type="domain" description="VOC" evidence="4">
    <location>
        <begin position="8"/>
        <end position="133"/>
    </location>
</feature>
<dbReference type="CDD" id="cd16357">
    <property type="entry name" value="GLOD4_C"/>
    <property type="match status" value="1"/>
</dbReference>
<dbReference type="Pfam" id="PF21701">
    <property type="entry name" value="GLOD4_C"/>
    <property type="match status" value="1"/>
</dbReference>
<organism evidence="5 6">
    <name type="scientific">Tigriopus californicus</name>
    <name type="common">Marine copepod</name>
    <dbReference type="NCBI Taxonomy" id="6832"/>
    <lineage>
        <taxon>Eukaryota</taxon>
        <taxon>Metazoa</taxon>
        <taxon>Ecdysozoa</taxon>
        <taxon>Arthropoda</taxon>
        <taxon>Crustacea</taxon>
        <taxon>Multicrustacea</taxon>
        <taxon>Hexanauplia</taxon>
        <taxon>Copepoda</taxon>
        <taxon>Harpacticoida</taxon>
        <taxon>Harpacticidae</taxon>
        <taxon>Tigriopus</taxon>
    </lineage>
</organism>
<gene>
    <name evidence="5" type="ORF">TCAL_01956</name>
</gene>
<dbReference type="PANTHER" id="PTHR46466:SF1">
    <property type="entry name" value="GLYOXALASE DOMAIN-CONTAINING PROTEIN 4"/>
    <property type="match status" value="1"/>
</dbReference>
<feature type="region of interest" description="Disordered" evidence="3">
    <location>
        <begin position="281"/>
        <end position="300"/>
    </location>
</feature>
<dbReference type="AlphaFoldDB" id="A0A553P698"/>
<keyword evidence="2" id="KW-0677">Repeat</keyword>
<dbReference type="PANTHER" id="PTHR46466">
    <property type="entry name" value="GLYOXALASE DOMAIN-CONTAINING PROTEIN 4"/>
    <property type="match status" value="1"/>
</dbReference>
<name>A0A553P698_TIGCA</name>
<dbReference type="STRING" id="6832.A0A553P698"/>
<evidence type="ECO:0000259" key="4">
    <source>
        <dbReference type="PROSITE" id="PS51819"/>
    </source>
</evidence>
<dbReference type="PROSITE" id="PS51819">
    <property type="entry name" value="VOC"/>
    <property type="match status" value="2"/>
</dbReference>
<evidence type="ECO:0000313" key="5">
    <source>
        <dbReference type="EMBL" id="TRY73215.1"/>
    </source>
</evidence>
<evidence type="ECO:0000256" key="3">
    <source>
        <dbReference type="SAM" id="MobiDB-lite"/>
    </source>
</evidence>
<keyword evidence="6" id="KW-1185">Reference proteome</keyword>
<dbReference type="InterPro" id="IPR043193">
    <property type="entry name" value="GLOD4"/>
</dbReference>
<dbReference type="InterPro" id="IPR043194">
    <property type="entry name" value="GLOD4_C"/>
</dbReference>
<comment type="caution">
    <text evidence="5">The sequence shown here is derived from an EMBL/GenBank/DDBJ whole genome shotgun (WGS) entry which is preliminary data.</text>
</comment>
<proteinExistence type="inferred from homology"/>
<feature type="domain" description="VOC" evidence="4">
    <location>
        <begin position="141"/>
        <end position="260"/>
    </location>
</feature>
<dbReference type="InterPro" id="IPR059155">
    <property type="entry name" value="GLOD4_dom"/>
</dbReference>
<dbReference type="SUPFAM" id="SSF54593">
    <property type="entry name" value="Glyoxalase/Bleomycin resistance protein/Dihydroxybiphenyl dioxygenase"/>
    <property type="match status" value="2"/>
</dbReference>
<dbReference type="CDD" id="cd08358">
    <property type="entry name" value="GLOD4_N"/>
    <property type="match status" value="1"/>
</dbReference>
<accession>A0A553P698</accession>
<dbReference type="Pfam" id="PF21207">
    <property type="entry name" value="GLOD4_N"/>
    <property type="match status" value="1"/>
</dbReference>
<evidence type="ECO:0000256" key="1">
    <source>
        <dbReference type="ARBA" id="ARBA00010363"/>
    </source>
</evidence>